<evidence type="ECO:0000313" key="9">
    <source>
        <dbReference type="RefSeq" id="XP_010928235.1"/>
    </source>
</evidence>
<dbReference type="CDD" id="cd00519">
    <property type="entry name" value="Lipase_3"/>
    <property type="match status" value="1"/>
</dbReference>
<dbReference type="AlphaFoldDB" id="A0A6I9RTU7"/>
<dbReference type="InterPro" id="IPR029058">
    <property type="entry name" value="AB_hydrolase_fold"/>
</dbReference>
<dbReference type="InterPro" id="IPR044214">
    <property type="entry name" value="EDS1-like"/>
</dbReference>
<dbReference type="ESTHER" id="elagv-a0a6i9rtu7">
    <property type="family name" value="Plant_lipase_EDS1-like"/>
</dbReference>
<dbReference type="PANTHER" id="PTHR47090:SF2">
    <property type="entry name" value="PROTEIN EDS1-RELATED"/>
    <property type="match status" value="1"/>
</dbReference>
<dbReference type="PANTHER" id="PTHR47090">
    <property type="entry name" value="PROTEIN EDS1-RELATED"/>
    <property type="match status" value="1"/>
</dbReference>
<evidence type="ECO:0000259" key="7">
    <source>
        <dbReference type="Pfam" id="PF18117"/>
    </source>
</evidence>
<keyword evidence="8" id="KW-1185">Reference proteome</keyword>
<dbReference type="Pfam" id="PF18117">
    <property type="entry name" value="EDS1_EP"/>
    <property type="match status" value="1"/>
</dbReference>
<dbReference type="GeneID" id="105050072"/>
<dbReference type="GO" id="GO:0005737">
    <property type="term" value="C:cytoplasm"/>
    <property type="evidence" value="ECO:0007669"/>
    <property type="project" value="UniProtKB-SubCell"/>
</dbReference>
<dbReference type="GO" id="GO:0005634">
    <property type="term" value="C:nucleus"/>
    <property type="evidence" value="ECO:0007669"/>
    <property type="project" value="UniProtKB-SubCell"/>
</dbReference>
<reference evidence="9" key="1">
    <citation type="submission" date="2025-08" db="UniProtKB">
        <authorList>
            <consortium name="RefSeq"/>
        </authorList>
    </citation>
    <scope>IDENTIFICATION</scope>
</reference>
<feature type="domain" description="EDS1 EP" evidence="7">
    <location>
        <begin position="423"/>
        <end position="619"/>
    </location>
</feature>
<dbReference type="OrthoDB" id="426718at2759"/>
<evidence type="ECO:0000256" key="4">
    <source>
        <dbReference type="ARBA" id="ARBA00022821"/>
    </source>
</evidence>
<evidence type="ECO:0000256" key="2">
    <source>
        <dbReference type="ARBA" id="ARBA00004496"/>
    </source>
</evidence>
<comment type="subcellular location">
    <subcellularLocation>
        <location evidence="2">Cytoplasm</location>
    </subcellularLocation>
    <subcellularLocation>
        <location evidence="1">Nucleus</location>
    </subcellularLocation>
</comment>
<name>A0A6I9RTU7_ELAGV</name>
<dbReference type="InterPro" id="IPR041266">
    <property type="entry name" value="EDS1_EP"/>
</dbReference>
<dbReference type="FunCoup" id="A0A6I9RTU7">
    <property type="interactions" value="1216"/>
</dbReference>
<feature type="domain" description="Fungal lipase-type" evidence="6">
    <location>
        <begin position="57"/>
        <end position="206"/>
    </location>
</feature>
<dbReference type="InterPro" id="IPR002921">
    <property type="entry name" value="Fungal_lipase-type"/>
</dbReference>
<evidence type="ECO:0000259" key="6">
    <source>
        <dbReference type="Pfam" id="PF01764"/>
    </source>
</evidence>
<dbReference type="Gene3D" id="3.40.50.1820">
    <property type="entry name" value="alpha/beta hydrolase"/>
    <property type="match status" value="1"/>
</dbReference>
<keyword evidence="5" id="KW-0539">Nucleus</keyword>
<dbReference type="SUPFAM" id="SSF53474">
    <property type="entry name" value="alpha/beta-Hydrolases"/>
    <property type="match status" value="1"/>
</dbReference>
<evidence type="ECO:0000256" key="1">
    <source>
        <dbReference type="ARBA" id="ARBA00004123"/>
    </source>
</evidence>
<dbReference type="InParanoid" id="A0A6I9RTU7"/>
<dbReference type="GO" id="GO:0006952">
    <property type="term" value="P:defense response"/>
    <property type="evidence" value="ECO:0007669"/>
    <property type="project" value="UniProtKB-KW"/>
</dbReference>
<keyword evidence="4" id="KW-0611">Plant defense</keyword>
<dbReference type="Proteomes" id="UP000504607">
    <property type="component" value="Chromosome 8"/>
</dbReference>
<evidence type="ECO:0000256" key="5">
    <source>
        <dbReference type="ARBA" id="ARBA00023242"/>
    </source>
</evidence>
<protein>
    <submittedName>
        <fullName evidence="9">Protein EDS1B</fullName>
    </submittedName>
</protein>
<organism evidence="8 9">
    <name type="scientific">Elaeis guineensis var. tenera</name>
    <name type="common">Oil palm</name>
    <dbReference type="NCBI Taxonomy" id="51953"/>
    <lineage>
        <taxon>Eukaryota</taxon>
        <taxon>Viridiplantae</taxon>
        <taxon>Streptophyta</taxon>
        <taxon>Embryophyta</taxon>
        <taxon>Tracheophyta</taxon>
        <taxon>Spermatophyta</taxon>
        <taxon>Magnoliopsida</taxon>
        <taxon>Liliopsida</taxon>
        <taxon>Arecaceae</taxon>
        <taxon>Arecoideae</taxon>
        <taxon>Cocoseae</taxon>
        <taxon>Elaeidinae</taxon>
        <taxon>Elaeis</taxon>
    </lineage>
</organism>
<gene>
    <name evidence="9" type="primary">LOC105050072</name>
</gene>
<proteinExistence type="predicted"/>
<sequence length="629" mass="71840">MKPRKTSGEERMGMGKEERVLIELCCSLSMRAHSSSSSASPFLLHSLPHPSPASIFAFPGSWSAEDWISGDRASFGETEVDSSLFPSLRSVGNDVAALVNMAFLRSFQRLLATSRLQSEVHRAIVEKKRIVFTGHSSGGAIAILATIWLLEQCFKFDNSSHVSPFCVTFGSPLVGDNVFHHALKRENWSHCFLHFVMTLDIVPRILLTPLSSIKEELQAILHFLCPRSLYFSLESIGNSQLVSFFYSTVLKSALSISSYRACLCMGCTNPSLGALTAFIKLTPYRPFGTYVFCTNNGRLVHVKNSDAILQLFFYCLQWVPGQTLSDFAHKSLNEHLQYELKLKQYLNMENVVHLDCLEALQLSLNNGDDDQMQVVGTASDDLELSNEAMLCLHAAEEWEKQKHRNQVKIDANYHKIHEALKFLENYRATCEIRELSYYDTFKCQTDVEDFNANVRRLEVAGLWDEIVEMLRRYELPDGFECQKEWVDLGTRYRHLVEPLDIANYYRHSKNEDTGSYLVKGRPKRYIYAQRWLEHVQKMTAGSSLESCFWAMVEELCVNSCNNKPFEEARERILELENKALGWFTSGKLGTDVLLGNSTFVRWWKTLPKQHRLESCIATFIDGDENLPMR</sequence>
<dbReference type="KEGG" id="egu:105050072"/>
<dbReference type="RefSeq" id="XP_010928235.1">
    <property type="nucleotide sequence ID" value="XM_010929933.3"/>
</dbReference>
<evidence type="ECO:0000313" key="8">
    <source>
        <dbReference type="Proteomes" id="UP000504607"/>
    </source>
</evidence>
<keyword evidence="3" id="KW-0963">Cytoplasm</keyword>
<dbReference type="SMR" id="A0A6I9RTU7"/>
<evidence type="ECO:0000256" key="3">
    <source>
        <dbReference type="ARBA" id="ARBA00022490"/>
    </source>
</evidence>
<accession>A0A6I9RTU7</accession>
<dbReference type="Pfam" id="PF01764">
    <property type="entry name" value="Lipase_3"/>
    <property type="match status" value="1"/>
</dbReference>
<dbReference type="GO" id="GO:0006629">
    <property type="term" value="P:lipid metabolic process"/>
    <property type="evidence" value="ECO:0007669"/>
    <property type="project" value="InterPro"/>
</dbReference>